<feature type="transmembrane region" description="Helical" evidence="6">
    <location>
        <begin position="176"/>
        <end position="194"/>
    </location>
</feature>
<feature type="transmembrane region" description="Helical" evidence="6">
    <location>
        <begin position="20"/>
        <end position="45"/>
    </location>
</feature>
<evidence type="ECO:0000256" key="5">
    <source>
        <dbReference type="ARBA" id="ARBA00023136"/>
    </source>
</evidence>
<feature type="transmembrane region" description="Helical" evidence="6">
    <location>
        <begin position="148"/>
        <end position="170"/>
    </location>
</feature>
<organism evidence="7 8">
    <name type="scientific">Kaistella antarctica</name>
    <dbReference type="NCBI Taxonomy" id="266748"/>
    <lineage>
        <taxon>Bacteria</taxon>
        <taxon>Pseudomonadati</taxon>
        <taxon>Bacteroidota</taxon>
        <taxon>Flavobacteriia</taxon>
        <taxon>Flavobacteriales</taxon>
        <taxon>Weeksellaceae</taxon>
        <taxon>Chryseobacterium group</taxon>
        <taxon>Kaistella</taxon>
    </lineage>
</organism>
<dbReference type="InterPro" id="IPR044878">
    <property type="entry name" value="UbiA_sf"/>
</dbReference>
<dbReference type="Proteomes" id="UP000028349">
    <property type="component" value="Unassembled WGS sequence"/>
</dbReference>
<feature type="transmembrane region" description="Helical" evidence="6">
    <location>
        <begin position="279"/>
        <end position="297"/>
    </location>
</feature>
<dbReference type="InterPro" id="IPR050475">
    <property type="entry name" value="Prenyltransferase_related"/>
</dbReference>
<dbReference type="Pfam" id="PF01040">
    <property type="entry name" value="UbiA"/>
    <property type="match status" value="1"/>
</dbReference>
<feature type="transmembrane region" description="Helical" evidence="6">
    <location>
        <begin position="223"/>
        <end position="244"/>
    </location>
</feature>
<keyword evidence="5 6" id="KW-0472">Membrane</keyword>
<keyword evidence="8" id="KW-1185">Reference proteome</keyword>
<keyword evidence="4 6" id="KW-1133">Transmembrane helix</keyword>
<gene>
    <name evidence="7" type="ORF">HY04_00305</name>
</gene>
<accession>A0ABR4U0I4</accession>
<feature type="transmembrane region" description="Helical" evidence="6">
    <location>
        <begin position="103"/>
        <end position="136"/>
    </location>
</feature>
<evidence type="ECO:0000313" key="7">
    <source>
        <dbReference type="EMBL" id="KEY19712.1"/>
    </source>
</evidence>
<dbReference type="EMBL" id="JPEP01000001">
    <property type="protein sequence ID" value="KEY19712.1"/>
    <property type="molecule type" value="Genomic_DNA"/>
</dbReference>
<reference evidence="7 8" key="1">
    <citation type="submission" date="2014-07" db="EMBL/GenBank/DDBJ databases">
        <authorList>
            <person name="Pisani N.G."/>
            <person name="Newman J.D."/>
        </authorList>
    </citation>
    <scope>NUCLEOTIDE SEQUENCE [LARGE SCALE GENOMIC DNA]</scope>
    <source>
        <strain evidence="7 8">LMG 24720</strain>
    </source>
</reference>
<keyword evidence="2" id="KW-1003">Cell membrane</keyword>
<evidence type="ECO:0000313" key="8">
    <source>
        <dbReference type="Proteomes" id="UP000028349"/>
    </source>
</evidence>
<evidence type="ECO:0000256" key="1">
    <source>
        <dbReference type="ARBA" id="ARBA00004141"/>
    </source>
</evidence>
<evidence type="ECO:0000256" key="6">
    <source>
        <dbReference type="SAM" id="Phobius"/>
    </source>
</evidence>
<sequence>MTLRSMKNPLFYRFSQFIAFLMGARVFVALLLTFALYVSTFFLFNQEESLRSFVFDFNVHGIIFCCILSILAGGIINQFYDREKDQVIKPFRTRVQNFLKQKYFLYAYIALNVISLGIAGILSMRVFFFFLVYQFLMWFYSHKLSKLLIINNLTFVSLSLYPFFGMLFYYKTFSMQIFLMSIFIFLMLLIIDVVKDTLTKNADKIFGYYTIPNYFSSLGSRSVIVILLILAQVSSGLIILNMGLNSIMSYYFAASILIQILSVFLVLNQTKYSKFINLNMLRIWIFVGIISMLANGIHQHYSF</sequence>
<dbReference type="Gene3D" id="1.10.357.140">
    <property type="entry name" value="UbiA prenyltransferase"/>
    <property type="match status" value="1"/>
</dbReference>
<evidence type="ECO:0000256" key="3">
    <source>
        <dbReference type="ARBA" id="ARBA00022692"/>
    </source>
</evidence>
<feature type="transmembrane region" description="Helical" evidence="6">
    <location>
        <begin position="250"/>
        <end position="267"/>
    </location>
</feature>
<dbReference type="PANTHER" id="PTHR42723:SF1">
    <property type="entry name" value="CHLOROPHYLL SYNTHASE, CHLOROPLASTIC"/>
    <property type="match status" value="1"/>
</dbReference>
<dbReference type="PANTHER" id="PTHR42723">
    <property type="entry name" value="CHLOROPHYLL SYNTHASE"/>
    <property type="match status" value="1"/>
</dbReference>
<comment type="subcellular location">
    <subcellularLocation>
        <location evidence="1">Membrane</location>
        <topology evidence="1">Multi-pass membrane protein</topology>
    </subcellularLocation>
</comment>
<name>A0ABR4U0I4_9FLAO</name>
<evidence type="ECO:0000256" key="2">
    <source>
        <dbReference type="ARBA" id="ARBA00022475"/>
    </source>
</evidence>
<protein>
    <submittedName>
        <fullName evidence="7">Prenyltransferase UbiA</fullName>
    </submittedName>
</protein>
<dbReference type="InterPro" id="IPR000537">
    <property type="entry name" value="UbiA_prenyltransferase"/>
</dbReference>
<feature type="transmembrane region" description="Helical" evidence="6">
    <location>
        <begin position="57"/>
        <end position="80"/>
    </location>
</feature>
<comment type="caution">
    <text evidence="7">The sequence shown here is derived from an EMBL/GenBank/DDBJ whole genome shotgun (WGS) entry which is preliminary data.</text>
</comment>
<evidence type="ECO:0000256" key="4">
    <source>
        <dbReference type="ARBA" id="ARBA00022989"/>
    </source>
</evidence>
<keyword evidence="3 6" id="KW-0812">Transmembrane</keyword>
<proteinExistence type="predicted"/>